<dbReference type="RefSeq" id="WP_135177463.1">
    <property type="nucleotide sequence ID" value="NZ_SPQT01000022.1"/>
</dbReference>
<accession>A0A4Y9LPP7</accession>
<protein>
    <submittedName>
        <fullName evidence="1">ABC transporter substrate-binding protein</fullName>
    </submittedName>
</protein>
<sequence length="326" mass="35027">MKRREFIAGTAALFISPRPSHGQGKRRRLGFLAIGDGSGKALNQAELAFLDALRSLGWMEGKNLGIEYRFSQPADRLKDSVTELMALGPDILIAPGPQAALALQSATGTIPIVFVGVADPVQLGLVQSLSRPGGNITGMTTNVPDDFFAKRLEILRELVPGAFKIAVLVNPDNPLQKLYFAEEIPRIARSLGVALPLVPATTAEELDIAFASATAQQADAIIDFGDALTYAQAQRIIALAAKYHLPANYLFRHYANGGLSVYGADTADLFRRAGDYVDKILKGTKPADLPVQRPTKFVLIINMKTAKALGLTVPPSLLVRADEVIE</sequence>
<dbReference type="InterPro" id="IPR007487">
    <property type="entry name" value="ABC_transpt-TYRBP-like"/>
</dbReference>
<keyword evidence="2" id="KW-1185">Reference proteome</keyword>
<dbReference type="PANTHER" id="PTHR35271">
    <property type="entry name" value="ABC TRANSPORTER, SUBSTRATE-BINDING LIPOPROTEIN-RELATED"/>
    <property type="match status" value="1"/>
</dbReference>
<proteinExistence type="predicted"/>
<name>A0A4Y9LPP7_9BRAD</name>
<dbReference type="EMBL" id="SPQT01000022">
    <property type="protein sequence ID" value="TFV43732.1"/>
    <property type="molecule type" value="Genomic_DNA"/>
</dbReference>
<dbReference type="Gene3D" id="3.40.50.2300">
    <property type="match status" value="2"/>
</dbReference>
<reference evidence="1 2" key="1">
    <citation type="submission" date="2019-03" db="EMBL/GenBank/DDBJ databases">
        <title>Bradyrhizobium diversity isolated from nodules of Chamaecrista fasciculata.</title>
        <authorList>
            <person name="Klepa M.S."/>
            <person name="Urquiaga M.O."/>
            <person name="Hungria M."/>
            <person name="Delamuta J.R."/>
        </authorList>
    </citation>
    <scope>NUCLEOTIDE SEQUENCE [LARGE SCALE GENOMIC DNA]</scope>
    <source>
        <strain evidence="1 2">CNPSo 3448</strain>
    </source>
</reference>
<dbReference type="OrthoDB" id="8441748at2"/>
<comment type="caution">
    <text evidence="1">The sequence shown here is derived from an EMBL/GenBank/DDBJ whole genome shotgun (WGS) entry which is preliminary data.</text>
</comment>
<evidence type="ECO:0000313" key="2">
    <source>
        <dbReference type="Proteomes" id="UP000297966"/>
    </source>
</evidence>
<dbReference type="Pfam" id="PF04392">
    <property type="entry name" value="ABC_sub_bind"/>
    <property type="match status" value="1"/>
</dbReference>
<gene>
    <name evidence="1" type="ORF">E4K65_31690</name>
</gene>
<dbReference type="AlphaFoldDB" id="A0A4Y9LPP7"/>
<dbReference type="PANTHER" id="PTHR35271:SF1">
    <property type="entry name" value="ABC TRANSPORTER, SUBSTRATE-BINDING LIPOPROTEIN"/>
    <property type="match status" value="1"/>
</dbReference>
<dbReference type="Proteomes" id="UP000297966">
    <property type="component" value="Unassembled WGS sequence"/>
</dbReference>
<evidence type="ECO:0000313" key="1">
    <source>
        <dbReference type="EMBL" id="TFV43732.1"/>
    </source>
</evidence>
<dbReference type="CDD" id="cd06325">
    <property type="entry name" value="PBP1_ABC_unchar_transporter"/>
    <property type="match status" value="1"/>
</dbReference>
<organism evidence="1 2">
    <name type="scientific">Bradyrhizobium niftali</name>
    <dbReference type="NCBI Taxonomy" id="2560055"/>
    <lineage>
        <taxon>Bacteria</taxon>
        <taxon>Pseudomonadati</taxon>
        <taxon>Pseudomonadota</taxon>
        <taxon>Alphaproteobacteria</taxon>
        <taxon>Hyphomicrobiales</taxon>
        <taxon>Nitrobacteraceae</taxon>
        <taxon>Bradyrhizobium</taxon>
    </lineage>
</organism>